<sequence>STTTETPTTSPGACSVYECDNGGGDCTLDKDSIPYCGYCPGNLDGRQHCDTGACLDSGMNVNTNATEPVIYFYSPGWFGPNKDFKVPPQDFHCLWTLSSSTEGGGYNVGYLLLLTDSFRTL</sequence>
<organism evidence="2 3">
    <name type="scientific">Heligmosomoides polygyrus</name>
    <name type="common">Parasitic roundworm</name>
    <dbReference type="NCBI Taxonomy" id="6339"/>
    <lineage>
        <taxon>Eukaryota</taxon>
        <taxon>Metazoa</taxon>
        <taxon>Ecdysozoa</taxon>
        <taxon>Nematoda</taxon>
        <taxon>Chromadorea</taxon>
        <taxon>Rhabditida</taxon>
        <taxon>Rhabditina</taxon>
        <taxon>Rhabditomorpha</taxon>
        <taxon>Strongyloidea</taxon>
        <taxon>Heligmosomidae</taxon>
        <taxon>Heligmosomoides</taxon>
    </lineage>
</organism>
<evidence type="ECO:0000313" key="3">
    <source>
        <dbReference type="WBParaSite" id="HPBE_0002651101-mRNA-1"/>
    </source>
</evidence>
<dbReference type="AlphaFoldDB" id="A0A183GUZ1"/>
<dbReference type="OrthoDB" id="5872423at2759"/>
<reference evidence="3" key="2">
    <citation type="submission" date="2019-09" db="UniProtKB">
        <authorList>
            <consortium name="WormBaseParasite"/>
        </authorList>
    </citation>
    <scope>IDENTIFICATION</scope>
</reference>
<protein>
    <submittedName>
        <fullName evidence="3">CUB domain-containing protein</fullName>
    </submittedName>
</protein>
<accession>A0A3P8E1P5</accession>
<dbReference type="EMBL" id="UZAH01040144">
    <property type="protein sequence ID" value="VDP57972.1"/>
    <property type="molecule type" value="Genomic_DNA"/>
</dbReference>
<reference evidence="1 2" key="1">
    <citation type="submission" date="2018-11" db="EMBL/GenBank/DDBJ databases">
        <authorList>
            <consortium name="Pathogen Informatics"/>
        </authorList>
    </citation>
    <scope>NUCLEOTIDE SEQUENCE [LARGE SCALE GENOMIC DNA]</scope>
</reference>
<accession>A0A183GUZ1</accession>
<dbReference type="WBParaSite" id="HPBE_0002651101-mRNA-1">
    <property type="protein sequence ID" value="HPBE_0002651101-mRNA-1"/>
    <property type="gene ID" value="HPBE_0002651101"/>
</dbReference>
<evidence type="ECO:0000313" key="1">
    <source>
        <dbReference type="EMBL" id="VDP57972.1"/>
    </source>
</evidence>
<name>A0A183GUZ1_HELPZ</name>
<keyword evidence="2" id="KW-1185">Reference proteome</keyword>
<evidence type="ECO:0000313" key="2">
    <source>
        <dbReference type="Proteomes" id="UP000050761"/>
    </source>
</evidence>
<proteinExistence type="predicted"/>
<gene>
    <name evidence="1" type="ORF">HPBE_LOCUS26510</name>
</gene>
<dbReference type="Proteomes" id="UP000050761">
    <property type="component" value="Unassembled WGS sequence"/>
</dbReference>